<protein>
    <submittedName>
        <fullName evidence="3">Uncharacterized protein</fullName>
    </submittedName>
</protein>
<feature type="chain" id="PRO_5040376592" evidence="2">
    <location>
        <begin position="30"/>
        <end position="150"/>
    </location>
</feature>
<sequence>MHLLTRAKSFSAVAILAVVASLLVSNVHGAPIAAEKRYDLNNLDHDTTTLVTRPQAIITGNHDHALHGRLIDCGIAGIFDSRTTEELQKAYDEAGCKNTVGPFQLLGNIQNQIAVLPGKDDKNHSLGHIDLLGNKEHPYDKNTTPSSTKN</sequence>
<proteinExistence type="predicted"/>
<feature type="signal peptide" evidence="2">
    <location>
        <begin position="1"/>
        <end position="29"/>
    </location>
</feature>
<accession>A0A9P6QSJ7</accession>
<feature type="compositionally biased region" description="Polar residues" evidence="1">
    <location>
        <begin position="141"/>
        <end position="150"/>
    </location>
</feature>
<keyword evidence="2" id="KW-0732">Signal</keyword>
<name>A0A9P6QSJ7_9FUNG</name>
<dbReference type="AlphaFoldDB" id="A0A9P6QSJ7"/>
<gene>
    <name evidence="3" type="ORF">BGZ97_007873</name>
</gene>
<comment type="caution">
    <text evidence="3">The sequence shown here is derived from an EMBL/GenBank/DDBJ whole genome shotgun (WGS) entry which is preliminary data.</text>
</comment>
<feature type="region of interest" description="Disordered" evidence="1">
    <location>
        <begin position="126"/>
        <end position="150"/>
    </location>
</feature>
<evidence type="ECO:0000313" key="4">
    <source>
        <dbReference type="Proteomes" id="UP000823405"/>
    </source>
</evidence>
<reference evidence="3" key="1">
    <citation type="journal article" date="2020" name="Fungal Divers.">
        <title>Resolving the Mortierellaceae phylogeny through synthesis of multi-gene phylogenetics and phylogenomics.</title>
        <authorList>
            <person name="Vandepol N."/>
            <person name="Liber J."/>
            <person name="Desiro A."/>
            <person name="Na H."/>
            <person name="Kennedy M."/>
            <person name="Barry K."/>
            <person name="Grigoriev I.V."/>
            <person name="Miller A.N."/>
            <person name="O'Donnell K."/>
            <person name="Stajich J.E."/>
            <person name="Bonito G."/>
        </authorList>
    </citation>
    <scope>NUCLEOTIDE SEQUENCE</scope>
    <source>
        <strain evidence="3">NVP60</strain>
    </source>
</reference>
<evidence type="ECO:0000256" key="1">
    <source>
        <dbReference type="SAM" id="MobiDB-lite"/>
    </source>
</evidence>
<evidence type="ECO:0000313" key="3">
    <source>
        <dbReference type="EMBL" id="KAG0285271.1"/>
    </source>
</evidence>
<dbReference type="Proteomes" id="UP000823405">
    <property type="component" value="Unassembled WGS sequence"/>
</dbReference>
<dbReference type="EMBL" id="JAAAIN010003532">
    <property type="protein sequence ID" value="KAG0285271.1"/>
    <property type="molecule type" value="Genomic_DNA"/>
</dbReference>
<organism evidence="3 4">
    <name type="scientific">Linnemannia gamsii</name>
    <dbReference type="NCBI Taxonomy" id="64522"/>
    <lineage>
        <taxon>Eukaryota</taxon>
        <taxon>Fungi</taxon>
        <taxon>Fungi incertae sedis</taxon>
        <taxon>Mucoromycota</taxon>
        <taxon>Mortierellomycotina</taxon>
        <taxon>Mortierellomycetes</taxon>
        <taxon>Mortierellales</taxon>
        <taxon>Mortierellaceae</taxon>
        <taxon>Linnemannia</taxon>
    </lineage>
</organism>
<evidence type="ECO:0000256" key="2">
    <source>
        <dbReference type="SAM" id="SignalP"/>
    </source>
</evidence>
<keyword evidence="4" id="KW-1185">Reference proteome</keyword>
<dbReference type="OrthoDB" id="2407910at2759"/>